<dbReference type="GO" id="GO:0043190">
    <property type="term" value="C:ATP-binding cassette (ABC) transporter complex"/>
    <property type="evidence" value="ECO:0007669"/>
    <property type="project" value="InterPro"/>
</dbReference>
<dbReference type="SUPFAM" id="SSF161098">
    <property type="entry name" value="MetI-like"/>
    <property type="match status" value="1"/>
</dbReference>
<accession>A0A1L8MP51</accession>
<dbReference type="InterPro" id="IPR007210">
    <property type="entry name" value="ABC_Gly_betaine_transp_sub-bd"/>
</dbReference>
<keyword evidence="3 8" id="KW-0812">Transmembrane</keyword>
<dbReference type="EMBL" id="LZDD01000001">
    <property type="protein sequence ID" value="OJF72519.1"/>
    <property type="molecule type" value="Genomic_DNA"/>
</dbReference>
<dbReference type="GO" id="GO:0031460">
    <property type="term" value="P:glycine betaine transport"/>
    <property type="evidence" value="ECO:0007669"/>
    <property type="project" value="TreeGrafter"/>
</dbReference>
<evidence type="ECO:0000313" key="10">
    <source>
        <dbReference type="EMBL" id="OJF72519.1"/>
    </source>
</evidence>
<dbReference type="AlphaFoldDB" id="A0A1L8MP51"/>
<dbReference type="PROSITE" id="PS50928">
    <property type="entry name" value="ABC_TM1"/>
    <property type="match status" value="1"/>
</dbReference>
<keyword evidence="5 8" id="KW-0472">Membrane</keyword>
<dbReference type="Gene3D" id="3.40.190.120">
    <property type="entry name" value="Osmoprotection protein (prox), domain 2"/>
    <property type="match status" value="1"/>
</dbReference>
<evidence type="ECO:0000256" key="3">
    <source>
        <dbReference type="ARBA" id="ARBA00022692"/>
    </source>
</evidence>
<comment type="subcellular location">
    <subcellularLocation>
        <location evidence="8">Cell membrane</location>
        <topology evidence="8">Multi-pass membrane protein</topology>
    </subcellularLocation>
    <subcellularLocation>
        <location evidence="1">Membrane</location>
        <topology evidence="1">Multi-pass membrane protein</topology>
    </subcellularLocation>
</comment>
<dbReference type="Proteomes" id="UP000182015">
    <property type="component" value="Unassembled WGS sequence"/>
</dbReference>
<evidence type="ECO:0000259" key="9">
    <source>
        <dbReference type="PROSITE" id="PS50928"/>
    </source>
</evidence>
<evidence type="ECO:0000256" key="2">
    <source>
        <dbReference type="ARBA" id="ARBA00022448"/>
    </source>
</evidence>
<comment type="caution">
    <text evidence="10">The sequence shown here is derived from an EMBL/GenBank/DDBJ whole genome shotgun (WGS) entry which is preliminary data.</text>
</comment>
<keyword evidence="11" id="KW-1185">Reference proteome</keyword>
<dbReference type="InterPro" id="IPR000515">
    <property type="entry name" value="MetI-like"/>
</dbReference>
<feature type="transmembrane region" description="Helical" evidence="8">
    <location>
        <begin position="23"/>
        <end position="45"/>
    </location>
</feature>
<dbReference type="InterPro" id="IPR051204">
    <property type="entry name" value="ABC_transp_perm/SBD"/>
</dbReference>
<dbReference type="RefSeq" id="WP_071793203.1">
    <property type="nucleotide sequence ID" value="NZ_LZDD01000001.1"/>
</dbReference>
<dbReference type="Pfam" id="PF00528">
    <property type="entry name" value="BPD_transp_1"/>
    <property type="match status" value="1"/>
</dbReference>
<comment type="similarity">
    <text evidence="7">In the N-terminal section; belongs to the binding-protein-dependent transport system permease family.</text>
</comment>
<dbReference type="Gene3D" id="1.10.3720.10">
    <property type="entry name" value="MetI-like"/>
    <property type="match status" value="1"/>
</dbReference>
<dbReference type="PANTHER" id="PTHR30177:SF4">
    <property type="entry name" value="OSMOPROTECTANT IMPORT PERMEASE PROTEIN OSMW"/>
    <property type="match status" value="1"/>
</dbReference>
<evidence type="ECO:0000256" key="4">
    <source>
        <dbReference type="ARBA" id="ARBA00022989"/>
    </source>
</evidence>
<dbReference type="Gene3D" id="3.40.190.10">
    <property type="entry name" value="Periplasmic binding protein-like II"/>
    <property type="match status" value="1"/>
</dbReference>
<keyword evidence="4 8" id="KW-1133">Transmembrane helix</keyword>
<dbReference type="SUPFAM" id="SSF53850">
    <property type="entry name" value="Periplasmic binding protein-like II"/>
    <property type="match status" value="1"/>
</dbReference>
<feature type="transmembrane region" description="Helical" evidence="8">
    <location>
        <begin position="209"/>
        <end position="229"/>
    </location>
</feature>
<feature type="transmembrane region" description="Helical" evidence="8">
    <location>
        <begin position="146"/>
        <end position="172"/>
    </location>
</feature>
<name>A0A1L8MP51_9STRE</name>
<dbReference type="FunFam" id="1.10.3720.10:FF:000001">
    <property type="entry name" value="Glycine betaine ABC transporter, permease"/>
    <property type="match status" value="1"/>
</dbReference>
<keyword evidence="2 8" id="KW-0813">Transport</keyword>
<feature type="domain" description="ABC transmembrane type-1" evidence="9">
    <location>
        <begin position="19"/>
        <end position="198"/>
    </location>
</feature>
<feature type="transmembrane region" description="Helical" evidence="8">
    <location>
        <begin position="66"/>
        <end position="94"/>
    </location>
</feature>
<evidence type="ECO:0000256" key="6">
    <source>
        <dbReference type="ARBA" id="ARBA00035642"/>
    </source>
</evidence>
<dbReference type="Pfam" id="PF04069">
    <property type="entry name" value="OpuAC"/>
    <property type="match status" value="1"/>
</dbReference>
<dbReference type="GO" id="GO:0022857">
    <property type="term" value="F:transmembrane transporter activity"/>
    <property type="evidence" value="ECO:0007669"/>
    <property type="project" value="InterPro"/>
</dbReference>
<dbReference type="InterPro" id="IPR058089">
    <property type="entry name" value="EgtUBC_SBD"/>
</dbReference>
<dbReference type="OrthoDB" id="9801163at2"/>
<comment type="similarity">
    <text evidence="8">Belongs to the binding-protein-dependent transport system permease family.</text>
</comment>
<proteinExistence type="inferred from homology"/>
<sequence>MTSILTTFQDRYSDWLKALVEHLQISLLALLIAIIIAIPLASLLSKSKRWSDIVLQITGIFQTIPSLALLGLFIPFMGIGTVPAVSALVIYAVFPIIQNTITGLNGIESSLQEAAKAFGMTKWERLKKFEIPLAMPVIMSGVRTSAVMIIGTATLASLIGAGGLGSFILLGIDRNNTDLILIGAISSALLAILFNSILQYLEKASLRKILLALAVIIFGLLGSYGPNLAAQMTKKSEKIVIAGKLGAEPEILINIYKEMIENKSNLKVELKPNFGKTTFLYQALKSGDIDIYPEFTGTITSSLLTKKPALSNDPLQVYQDAKNGIAAQDDLVLLKPFAYQNTYAVAVPEKLAKEKNIKSISNLKNYQSQLKAGFTLEFKDRADGYKGLQSKYGLNLTVSTMEPALRYQAIEANDIQITDAYSTDAELKKYKLIVLEDDKGLFPPYQGAPMMSQKLVKKHPELKKILNQLAGKITEKEMQDMNYQVSVEGKDANKVAHAYLVKAGLLKK</sequence>
<dbReference type="InterPro" id="IPR035906">
    <property type="entry name" value="MetI-like_sf"/>
</dbReference>
<evidence type="ECO:0000256" key="7">
    <source>
        <dbReference type="ARBA" id="ARBA00035652"/>
    </source>
</evidence>
<dbReference type="PANTHER" id="PTHR30177">
    <property type="entry name" value="GLYCINE BETAINE/L-PROLINE TRANSPORT SYSTEM PERMEASE PROTEIN PROW"/>
    <property type="match status" value="1"/>
</dbReference>
<evidence type="ECO:0000256" key="5">
    <source>
        <dbReference type="ARBA" id="ARBA00023136"/>
    </source>
</evidence>
<feature type="transmembrane region" description="Helical" evidence="8">
    <location>
        <begin position="179"/>
        <end position="197"/>
    </location>
</feature>
<dbReference type="CDD" id="cd06261">
    <property type="entry name" value="TM_PBP2"/>
    <property type="match status" value="1"/>
</dbReference>
<protein>
    <submittedName>
        <fullName evidence="10">Glycine/betaine ABC transporter permease</fullName>
    </submittedName>
</protein>
<dbReference type="STRING" id="1856638.A9Q68_02945"/>
<dbReference type="CDD" id="cd13610">
    <property type="entry name" value="PBP2_ChoS"/>
    <property type="match status" value="1"/>
</dbReference>
<gene>
    <name evidence="10" type="ORF">A9Q68_02945</name>
</gene>
<evidence type="ECO:0000313" key="11">
    <source>
        <dbReference type="Proteomes" id="UP000182015"/>
    </source>
</evidence>
<comment type="similarity">
    <text evidence="6">In the C-terminal section; belongs to the OsmX family.</text>
</comment>
<reference evidence="11" key="1">
    <citation type="submission" date="2016-06" db="EMBL/GenBank/DDBJ databases">
        <authorList>
            <person name="de Vries S.P.W."/>
            <person name="Hadjirin N.F."/>
            <person name="Lay E.M."/>
            <person name="Zadoks R.N."/>
            <person name="Peacock S.J."/>
            <person name="Parkhill J."/>
            <person name="Grant A.J."/>
            <person name="Mcdougall S."/>
            <person name="Holmes M.A."/>
        </authorList>
    </citation>
    <scope>NUCLEOTIDE SEQUENCE [LARGE SCALE GENOMIC DNA]</scope>
    <source>
        <strain evidence="11">NZ1587</strain>
    </source>
</reference>
<evidence type="ECO:0000256" key="8">
    <source>
        <dbReference type="RuleBase" id="RU363032"/>
    </source>
</evidence>
<evidence type="ECO:0000256" key="1">
    <source>
        <dbReference type="ARBA" id="ARBA00004141"/>
    </source>
</evidence>
<organism evidence="10 11">
    <name type="scientific">Streptococcus bovimastitidis</name>
    <dbReference type="NCBI Taxonomy" id="1856638"/>
    <lineage>
        <taxon>Bacteria</taxon>
        <taxon>Bacillati</taxon>
        <taxon>Bacillota</taxon>
        <taxon>Bacilli</taxon>
        <taxon>Lactobacillales</taxon>
        <taxon>Streptococcaceae</taxon>
        <taxon>Streptococcus</taxon>
    </lineage>
</organism>